<evidence type="ECO:0000256" key="4">
    <source>
        <dbReference type="ARBA" id="ARBA00023026"/>
    </source>
</evidence>
<protein>
    <recommendedName>
        <fullName evidence="11">Polyketide synthase</fullName>
    </recommendedName>
</protein>
<dbReference type="CDD" id="cd00833">
    <property type="entry name" value="PKS"/>
    <property type="match status" value="1"/>
</dbReference>
<dbReference type="InterPro" id="IPR009081">
    <property type="entry name" value="PP-bd_ACP"/>
</dbReference>
<dbReference type="PROSITE" id="PS00606">
    <property type="entry name" value="KS3_1"/>
    <property type="match status" value="1"/>
</dbReference>
<dbReference type="Pfam" id="PF14765">
    <property type="entry name" value="PS-DH"/>
    <property type="match status" value="1"/>
</dbReference>
<accession>M2RA57</accession>
<dbReference type="SMART" id="SM00822">
    <property type="entry name" value="PKS_KR"/>
    <property type="match status" value="1"/>
</dbReference>
<dbReference type="Pfam" id="PF07993">
    <property type="entry name" value="NAD_binding_4"/>
    <property type="match status" value="1"/>
</dbReference>
<dbReference type="InterPro" id="IPR014031">
    <property type="entry name" value="Ketoacyl_synth_C"/>
</dbReference>
<dbReference type="GO" id="GO:0004312">
    <property type="term" value="F:fatty acid synthase activity"/>
    <property type="evidence" value="ECO:0007669"/>
    <property type="project" value="TreeGrafter"/>
</dbReference>
<dbReference type="Gene3D" id="3.30.70.3290">
    <property type="match status" value="1"/>
</dbReference>
<dbReference type="Pfam" id="PF16197">
    <property type="entry name" value="KAsynt_C_assoc"/>
    <property type="match status" value="1"/>
</dbReference>
<dbReference type="SUPFAM" id="SSF53901">
    <property type="entry name" value="Thiolase-like"/>
    <property type="match status" value="1"/>
</dbReference>
<dbReference type="InterPro" id="IPR020807">
    <property type="entry name" value="PKS_DH"/>
</dbReference>
<reference evidence="9 10" key="1">
    <citation type="journal article" date="2012" name="Proc. Natl. Acad. Sci. U.S.A.">
        <title>Comparative genomics of Ceriporiopsis subvermispora and Phanerochaete chrysosporium provide insight into selective ligninolysis.</title>
        <authorList>
            <person name="Fernandez-Fueyo E."/>
            <person name="Ruiz-Duenas F.J."/>
            <person name="Ferreira P."/>
            <person name="Floudas D."/>
            <person name="Hibbett D.S."/>
            <person name="Canessa P."/>
            <person name="Larrondo L.F."/>
            <person name="James T.Y."/>
            <person name="Seelenfreund D."/>
            <person name="Lobos S."/>
            <person name="Polanco R."/>
            <person name="Tello M."/>
            <person name="Honda Y."/>
            <person name="Watanabe T."/>
            <person name="Watanabe T."/>
            <person name="Ryu J.S."/>
            <person name="Kubicek C.P."/>
            <person name="Schmoll M."/>
            <person name="Gaskell J."/>
            <person name="Hammel K.E."/>
            <person name="St John F.J."/>
            <person name="Vanden Wymelenberg A."/>
            <person name="Sabat G."/>
            <person name="Splinter BonDurant S."/>
            <person name="Syed K."/>
            <person name="Yadav J.S."/>
            <person name="Doddapaneni H."/>
            <person name="Subramanian V."/>
            <person name="Lavin J.L."/>
            <person name="Oguiza J.A."/>
            <person name="Perez G."/>
            <person name="Pisabarro A.G."/>
            <person name="Ramirez L."/>
            <person name="Santoyo F."/>
            <person name="Master E."/>
            <person name="Coutinho P.M."/>
            <person name="Henrissat B."/>
            <person name="Lombard V."/>
            <person name="Magnuson J.K."/>
            <person name="Kuees U."/>
            <person name="Hori C."/>
            <person name="Igarashi K."/>
            <person name="Samejima M."/>
            <person name="Held B.W."/>
            <person name="Barry K.W."/>
            <person name="LaButti K.M."/>
            <person name="Lapidus A."/>
            <person name="Lindquist E.A."/>
            <person name="Lucas S.M."/>
            <person name="Riley R."/>
            <person name="Salamov A.A."/>
            <person name="Hoffmeister D."/>
            <person name="Schwenk D."/>
            <person name="Hadar Y."/>
            <person name="Yarden O."/>
            <person name="de Vries R.P."/>
            <person name="Wiebenga A."/>
            <person name="Stenlid J."/>
            <person name="Eastwood D."/>
            <person name="Grigoriev I.V."/>
            <person name="Berka R.M."/>
            <person name="Blanchette R.A."/>
            <person name="Kersten P."/>
            <person name="Martinez A.T."/>
            <person name="Vicuna R."/>
            <person name="Cullen D."/>
        </authorList>
    </citation>
    <scope>NUCLEOTIDE SEQUENCE [LARGE SCALE GENOMIC DNA]</scope>
    <source>
        <strain evidence="9 10">B</strain>
    </source>
</reference>
<dbReference type="Pfam" id="PF21089">
    <property type="entry name" value="PKS_DH_N"/>
    <property type="match status" value="1"/>
</dbReference>
<dbReference type="InterPro" id="IPR049552">
    <property type="entry name" value="PKS_DH_N"/>
</dbReference>
<keyword evidence="1" id="KW-0596">Phosphopantetheine</keyword>
<evidence type="ECO:0000259" key="8">
    <source>
        <dbReference type="PROSITE" id="PS52019"/>
    </source>
</evidence>
<evidence type="ECO:0000313" key="9">
    <source>
        <dbReference type="EMBL" id="EMD35671.1"/>
    </source>
</evidence>
<dbReference type="InterPro" id="IPR013120">
    <property type="entry name" value="FAR_NAD-bd"/>
</dbReference>
<evidence type="ECO:0000256" key="1">
    <source>
        <dbReference type="ARBA" id="ARBA00022450"/>
    </source>
</evidence>
<evidence type="ECO:0000259" key="7">
    <source>
        <dbReference type="PROSITE" id="PS52004"/>
    </source>
</evidence>
<gene>
    <name evidence="9" type="ORF">CERSUDRAFT_96782</name>
</gene>
<dbReference type="Pfam" id="PF00698">
    <property type="entry name" value="Acyl_transf_1"/>
    <property type="match status" value="1"/>
</dbReference>
<dbReference type="InterPro" id="IPR001227">
    <property type="entry name" value="Ac_transferase_dom_sf"/>
</dbReference>
<dbReference type="InterPro" id="IPR018201">
    <property type="entry name" value="Ketoacyl_synth_AS"/>
</dbReference>
<keyword evidence="10" id="KW-1185">Reference proteome</keyword>
<dbReference type="STRING" id="914234.M2RA57"/>
<proteinExistence type="predicted"/>
<sequence length="2574" mass="282414">MASGVAIVGISVELPSGNYSEENLDHNSFFEFLLNYGESYERLPRDRFNVEAWRGNGIGQIHVDGGTFLKEIDSFDNIEFGVSSRDARAMAPVTKKLLENCFLALLDSGIDYRARNVGCYTAGNSFELSNITEPDEYEPQGSFAGYAAMVANRVSNHLDLLGPSLPTDTACSSTLVALHLAVQAVLNGDCEAAVVGGCQLNHRLMDWITYSQGSLLAKDGKCKPFDASADGFARAEGCVAVVLKTLEDALRDNDYIYATILGTAINNGGAGAPPGAPVADAQRDAMLQAFRRAGRCPKDVDYIELHATGTAKGDPTEANWVGKEFQREDEVLIGSVKGNIGHTEITAFLASLSKVLSILQRGTIPPNVNLTDPNPEIKWAEYRLKVPTSPMLLPRHSPNTHLVSMAGSGIGGSNGHVVLEGPPLRAPVGAQQHLKARRPVLLLAGGLTPRSAAAVAESIIACIEGGEVDVSAMSTILGRRARQMTWRSYVVSGGDTSNSISFGEPQHCPRNANPLVFVFSGQGPQHINMGRELFKTFPVFRNSVLNMDNTYKTATGKSIIDDWGLFGGNCSTALPDVWPISLTLPAIAIFQIALFDLLVHLGINPDIVIGHSAGETAVLYASGAAPKAMTVELAVLRGVIFTQLEHQGGTMAALSCTAHEAMQILDQACAQEPGCAVEIACYNAPAAVAIAGHMRAVDRVVELAQARGIYIRKLPTRVPIHSSLMDACREEYCGGLYELFARYPGAHVPKILTYSTLTGGPFGGPFDADYFWQNTRGEVRFTETVEAIASYGSHTFVEISPRPALASYVRSMAQEPNIVLTTVRRQRSGQDPSEYRDVLELCGQLTITGHNCVDFTVLNGRACYEVQVPLPSYPFSKKRFPLYPDTAGYRKQLEPRRGPLNHRHLRVNKESHPSLGEHVIRGEPIMPAAGFIEMALEFGARTLINVNLQSILSLSAERPVSLQVRLQGSFWTVSSTVPTSKISSNIDSDHIERLHADGFLSFEAVPTYPDLDVSGLRKHLQNNVGSDFYPSLSYYSSYGPRMRRVTNVYFGRNEALASICGMDDILSEDAAYFLHPAILDACIQVSAYKPFHGNFDPNVYYLPAHVDAVFVHEPLKTSYFPAHLYAHVELRAWHPDHMRYDVSLVNDFGKRLCTVKGLRMTKHHINPLASVSGPLELVLQPISILSLPTTSGRISTAHQNTQLFEISDEIELHHQYRTNGVHDCSDVQYWCHSRDIQALNLESQSGLSSHEDTTGSVIEGVLHTILSHISDQSHIRVIRVLISRLHPIMLESFAQVLKGFPAVFFEIYISSDDTSATLLVEDFSGIVRTAATDIQRSFFEMIFTSPNDFPEAVIQSFGSMLVPGGVIVFAEGLPKPLGHRYLSLDTVRHVSSTPTLPLETLEKLGFSVVQPHGPDCAIAQNCTADALQATEPLYDPLEAFVFQYELRNEVELQWEFSGLNIRQELDVWILASEGKDGGSAVGMVRALRREYSSWTIRLVVFPLSYPEEMRLQCLRRLPTYMKEELDILVSRTGDFTVFRLAPVGRPPHDHNPARWNDTTSDIPHGHVLVHVLYSSSHYDISALVASVDNANNTGIREGSILLAMITGTPGTSLVLDVTITCSVPPSLLEQVSMVVQMMAPLVTAVLAPGLAAFRSPARLRTLRILLTHADIPFGRIIKSIYAEKATLTEVVENITLFDLASLESQPFDLIISGYDDHAHSQVLRSILRPGRGRLFLWGNRQGLRELIDRELYTVVDAMNCVLQSLDEQPRIICENTSITPSLAPSDVIVTQVSPQAISTGVTFSADKTYLLVGGIGSIGARLALYLYERGARHIVVSSRTGARGLRTSNNLMVYRIFEYLKGISDLDIRLVAVDASSRHEMKTLRDNINPKIAGCIILTAVLSDRVFQYLEEEQFTAVFAAKIGVLDALIDTIDVSSLEFLVAFSSVSGLFGVGGQSNYGAANSTLEETMSVISNGFCFVCPGILDSSLMLANGMDTEKHRLAHFIEWSITTDEMVLWFDDAMTRYQGGQKFSRYIPNLNWEVMDRTHGMNKLGAHLVPTRTAKAPTTEDDTGRVAEIVRSTLNISSDDFSAEVPFTAYGLDSLSASRLSFMLRPMMSVTQIQLLADMTLRDLQTRLSAEPVSEDFRALEPTTGKNEIQAMRDMLSKYTQDLREQRATTDIRATRNDVVLLTGSTGALGANILAQLLDNSDVTKVFALNRKGTDRHCLIERQVAALVTQGLPPTLAESQKLVLIEGDLLLDGLGIPLEVFSEMLSSVTHVIHNAWTIDFLSSLEAMEDLVRGTRRLLDIAALSTRATPPSFSFISSIGIYQHYSGSAPAPEEPVLDAKMAVQTGYMESKWVAERIVQIAGARLGLKAHVIRVGLLTGGVNGSWDPTHWLPALVQSATYVGCLPESDSLVSWIPVDVAAAAVVDLRHASDDTLHVIHPRPMLWSDIMVPIASLLDVPLVPYIEWFCRLENMANAISHAPSQRDSRRLRHALRLIDFYRLGMRGSKGVSGSTESMGLLPQVKCQKAMRSSATLQNPELCQLGISDIERWVSYWRQAGHLPNNDSPN</sequence>
<dbReference type="SMART" id="SM00825">
    <property type="entry name" value="PKS_KS"/>
    <property type="match status" value="1"/>
</dbReference>
<dbReference type="Proteomes" id="UP000016930">
    <property type="component" value="Unassembled WGS sequence"/>
</dbReference>
<dbReference type="HOGENOM" id="CLU_000022_31_0_1"/>
<evidence type="ECO:0000256" key="2">
    <source>
        <dbReference type="ARBA" id="ARBA00022553"/>
    </source>
</evidence>
<keyword evidence="2" id="KW-0597">Phosphoprotein</keyword>
<dbReference type="Gene3D" id="3.10.129.110">
    <property type="entry name" value="Polyketide synthase dehydratase"/>
    <property type="match status" value="1"/>
</dbReference>
<feature type="domain" description="Ketosynthase family 3 (KS3)" evidence="7">
    <location>
        <begin position="2"/>
        <end position="421"/>
    </location>
</feature>
<dbReference type="SUPFAM" id="SSF55048">
    <property type="entry name" value="Probable ACP-binding domain of malonyl-CoA ACP transacylase"/>
    <property type="match status" value="1"/>
</dbReference>
<dbReference type="SMART" id="SM00827">
    <property type="entry name" value="PKS_AT"/>
    <property type="match status" value="1"/>
</dbReference>
<dbReference type="InterPro" id="IPR032821">
    <property type="entry name" value="PKS_assoc"/>
</dbReference>
<dbReference type="EMBL" id="KB445800">
    <property type="protein sequence ID" value="EMD35671.1"/>
    <property type="molecule type" value="Genomic_DNA"/>
</dbReference>
<dbReference type="Pfam" id="PF02801">
    <property type="entry name" value="Ketoacyl-synt_C"/>
    <property type="match status" value="1"/>
</dbReference>
<dbReference type="SUPFAM" id="SSF47336">
    <property type="entry name" value="ACP-like"/>
    <property type="match status" value="1"/>
</dbReference>
<dbReference type="InterPro" id="IPR057326">
    <property type="entry name" value="KR_dom"/>
</dbReference>
<dbReference type="PANTHER" id="PTHR43775:SF37">
    <property type="entry name" value="SI:DKEY-61P9.11"/>
    <property type="match status" value="1"/>
</dbReference>
<dbReference type="Gene3D" id="3.40.366.10">
    <property type="entry name" value="Malonyl-Coenzyme A Acyl Carrier Protein, domain 2"/>
    <property type="match status" value="1"/>
</dbReference>
<keyword evidence="3" id="KW-0808">Transferase</keyword>
<keyword evidence="4" id="KW-0843">Virulence</keyword>
<dbReference type="GO" id="GO:0004315">
    <property type="term" value="F:3-oxoacyl-[acyl-carrier-protein] synthase activity"/>
    <property type="evidence" value="ECO:0007669"/>
    <property type="project" value="InterPro"/>
</dbReference>
<dbReference type="InterPro" id="IPR013968">
    <property type="entry name" value="PKS_KR"/>
</dbReference>
<dbReference type="Gene3D" id="3.40.50.720">
    <property type="entry name" value="NAD(P)-binding Rossmann-like Domain"/>
    <property type="match status" value="2"/>
</dbReference>
<evidence type="ECO:0000256" key="6">
    <source>
        <dbReference type="PROSITE-ProRule" id="PRU01363"/>
    </source>
</evidence>
<evidence type="ECO:0000256" key="3">
    <source>
        <dbReference type="ARBA" id="ARBA00022679"/>
    </source>
</evidence>
<dbReference type="Pfam" id="PF00109">
    <property type="entry name" value="ketoacyl-synt"/>
    <property type="match status" value="1"/>
</dbReference>
<evidence type="ECO:0000256" key="5">
    <source>
        <dbReference type="ARBA" id="ARBA00023268"/>
    </source>
</evidence>
<dbReference type="SUPFAM" id="SSF51735">
    <property type="entry name" value="NAD(P)-binding Rossmann-fold domains"/>
    <property type="match status" value="2"/>
</dbReference>
<evidence type="ECO:0008006" key="11">
    <source>
        <dbReference type="Google" id="ProtNLM"/>
    </source>
</evidence>
<dbReference type="InterPro" id="IPR042104">
    <property type="entry name" value="PKS_dehydratase_sf"/>
</dbReference>
<dbReference type="InterPro" id="IPR016035">
    <property type="entry name" value="Acyl_Trfase/lysoPLipase"/>
</dbReference>
<dbReference type="SMART" id="SM00826">
    <property type="entry name" value="PKS_DH"/>
    <property type="match status" value="1"/>
</dbReference>
<dbReference type="InterPro" id="IPR036291">
    <property type="entry name" value="NAD(P)-bd_dom_sf"/>
</dbReference>
<feature type="active site" description="Proton donor; for dehydratase activity" evidence="6">
    <location>
        <position position="1080"/>
    </location>
</feature>
<keyword evidence="5" id="KW-0511">Multifunctional enzyme</keyword>
<dbReference type="PANTHER" id="PTHR43775">
    <property type="entry name" value="FATTY ACID SYNTHASE"/>
    <property type="match status" value="1"/>
</dbReference>
<feature type="domain" description="PKS/mFAS DH" evidence="8">
    <location>
        <begin position="884"/>
        <end position="1169"/>
    </location>
</feature>
<dbReference type="InterPro" id="IPR036736">
    <property type="entry name" value="ACP-like_sf"/>
</dbReference>
<dbReference type="GO" id="GO:0044550">
    <property type="term" value="P:secondary metabolite biosynthetic process"/>
    <property type="evidence" value="ECO:0007669"/>
    <property type="project" value="UniProtKB-ARBA"/>
</dbReference>
<dbReference type="InterPro" id="IPR049551">
    <property type="entry name" value="PKS_DH_C"/>
</dbReference>
<dbReference type="Pfam" id="PF08659">
    <property type="entry name" value="KR"/>
    <property type="match status" value="1"/>
</dbReference>
<dbReference type="InterPro" id="IPR050091">
    <property type="entry name" value="PKS_NRPS_Biosynth_Enz"/>
</dbReference>
<dbReference type="Pfam" id="PF00550">
    <property type="entry name" value="PP-binding"/>
    <property type="match status" value="1"/>
</dbReference>
<feature type="region of interest" description="N-terminal hotdog fold" evidence="6">
    <location>
        <begin position="884"/>
        <end position="1007"/>
    </location>
</feature>
<dbReference type="PROSITE" id="PS52019">
    <property type="entry name" value="PKS_MFAS_DH"/>
    <property type="match status" value="1"/>
</dbReference>
<dbReference type="InterPro" id="IPR016039">
    <property type="entry name" value="Thiolase-like"/>
</dbReference>
<dbReference type="InterPro" id="IPR016036">
    <property type="entry name" value="Malonyl_transacylase_ACP-bd"/>
</dbReference>
<dbReference type="OrthoDB" id="329835at2759"/>
<dbReference type="Gene3D" id="3.40.47.10">
    <property type="match status" value="1"/>
</dbReference>
<dbReference type="InterPro" id="IPR049900">
    <property type="entry name" value="PKS_mFAS_DH"/>
</dbReference>
<feature type="region of interest" description="C-terminal hotdog fold" evidence="6">
    <location>
        <begin position="1020"/>
        <end position="1169"/>
    </location>
</feature>
<dbReference type="InterPro" id="IPR014030">
    <property type="entry name" value="Ketoacyl_synth_N"/>
</dbReference>
<name>M2RA57_CERS8</name>
<dbReference type="SUPFAM" id="SSF52151">
    <property type="entry name" value="FabD/lysophospholipase-like"/>
    <property type="match status" value="1"/>
</dbReference>
<dbReference type="InterPro" id="IPR020841">
    <property type="entry name" value="PKS_Beta-ketoAc_synthase_dom"/>
</dbReference>
<organism evidence="9 10">
    <name type="scientific">Ceriporiopsis subvermispora (strain B)</name>
    <name type="common">White-rot fungus</name>
    <name type="synonym">Gelatoporia subvermispora</name>
    <dbReference type="NCBI Taxonomy" id="914234"/>
    <lineage>
        <taxon>Eukaryota</taxon>
        <taxon>Fungi</taxon>
        <taxon>Dikarya</taxon>
        <taxon>Basidiomycota</taxon>
        <taxon>Agaricomycotina</taxon>
        <taxon>Agaricomycetes</taxon>
        <taxon>Polyporales</taxon>
        <taxon>Gelatoporiaceae</taxon>
        <taxon>Gelatoporia</taxon>
    </lineage>
</organism>
<dbReference type="InterPro" id="IPR014043">
    <property type="entry name" value="Acyl_transferase_dom"/>
</dbReference>
<evidence type="ECO:0000313" key="10">
    <source>
        <dbReference type="Proteomes" id="UP000016930"/>
    </source>
</evidence>
<dbReference type="PROSITE" id="PS52004">
    <property type="entry name" value="KS3_2"/>
    <property type="match status" value="1"/>
</dbReference>
<feature type="active site" description="Proton acceptor; for dehydratase activity" evidence="6">
    <location>
        <position position="918"/>
    </location>
</feature>
<dbReference type="GO" id="GO:0006633">
    <property type="term" value="P:fatty acid biosynthetic process"/>
    <property type="evidence" value="ECO:0007669"/>
    <property type="project" value="InterPro"/>
</dbReference>